<proteinExistence type="predicted"/>
<dbReference type="PROSITE" id="PS51257">
    <property type="entry name" value="PROKAR_LIPOPROTEIN"/>
    <property type="match status" value="1"/>
</dbReference>
<reference evidence="1 2" key="1">
    <citation type="submission" date="2021-03" db="EMBL/GenBank/DDBJ databases">
        <title>Human Oral Microbial Genomes.</title>
        <authorList>
            <person name="Johnston C.D."/>
            <person name="Chen T."/>
            <person name="Dewhirst F.E."/>
        </authorList>
    </citation>
    <scope>NUCLEOTIDE SEQUENCE [LARGE SCALE GENOMIC DNA]</scope>
    <source>
        <strain evidence="1 2">DSMZ 100122</strain>
    </source>
</reference>
<dbReference type="EMBL" id="CP072384">
    <property type="protein sequence ID" value="QUC08342.1"/>
    <property type="molecule type" value="Genomic_DNA"/>
</dbReference>
<name>A0ABX7Y5J0_9ACTN</name>
<dbReference type="Proteomes" id="UP000678513">
    <property type="component" value="Chromosome"/>
</dbReference>
<protein>
    <submittedName>
        <fullName evidence="1">Uncharacterized protein</fullName>
    </submittedName>
</protein>
<organism evidence="1 2">
    <name type="scientific">Arachnia rubra</name>
    <dbReference type="NCBI Taxonomy" id="1547448"/>
    <lineage>
        <taxon>Bacteria</taxon>
        <taxon>Bacillati</taxon>
        <taxon>Actinomycetota</taxon>
        <taxon>Actinomycetes</taxon>
        <taxon>Propionibacteriales</taxon>
        <taxon>Propionibacteriaceae</taxon>
        <taxon>Arachnia</taxon>
    </lineage>
</organism>
<evidence type="ECO:0000313" key="1">
    <source>
        <dbReference type="EMBL" id="QUC08342.1"/>
    </source>
</evidence>
<evidence type="ECO:0000313" key="2">
    <source>
        <dbReference type="Proteomes" id="UP000678513"/>
    </source>
</evidence>
<gene>
    <name evidence="1" type="ORF">J5A65_00880</name>
</gene>
<accession>A0ABX7Y5J0</accession>
<dbReference type="RefSeq" id="WP_212324113.1">
    <property type="nucleotide sequence ID" value="NZ_AP024463.1"/>
</dbReference>
<keyword evidence="2" id="KW-1185">Reference proteome</keyword>
<sequence length="87" mass="9802">MRRALRVMAGLLTACLFFVCGCVSQWQQGMASIRRESIVSATWPGLELLGTEETEEKGWKPEPPSITHCYKLTILVKEAYEKVIARS</sequence>